<sequence length="141" mass="15578">MKKNITLIFIVLLFVGSILCAGCNTYAEPELILNSTLQKVHVSPETQEITYDVTVDVTNKGGNNAYDVSVMVIVSTPKDLPEYRFVNDNFEVGTVPKQETISVSRQVTLQMTDSNFDLLSQGTRDAEIEAKVTRVTSNIMG</sequence>
<gene>
    <name evidence="1" type="ORF">DLD82_00995</name>
</gene>
<evidence type="ECO:0000313" key="2">
    <source>
        <dbReference type="Proteomes" id="UP000245934"/>
    </source>
</evidence>
<evidence type="ECO:0000313" key="1">
    <source>
        <dbReference type="EMBL" id="PWR76103.1"/>
    </source>
</evidence>
<dbReference type="Proteomes" id="UP000245934">
    <property type="component" value="Unassembled WGS sequence"/>
</dbReference>
<dbReference type="AlphaFoldDB" id="A0A2V2NLA0"/>
<name>A0A2V2NLA0_9EURY</name>
<protein>
    <recommendedName>
        <fullName evidence="3">CARDB domain-containing protein</fullName>
    </recommendedName>
</protein>
<accession>A0A2V2NLA0</accession>
<dbReference type="GeneID" id="97609190"/>
<evidence type="ECO:0008006" key="3">
    <source>
        <dbReference type="Google" id="ProtNLM"/>
    </source>
</evidence>
<comment type="caution">
    <text evidence="1">The sequence shown here is derived from an EMBL/GenBank/DDBJ whole genome shotgun (WGS) entry which is preliminary data.</text>
</comment>
<reference evidence="1 2" key="1">
    <citation type="submission" date="2018-05" db="EMBL/GenBank/DDBJ databases">
        <title>Draft genome of Methanospirillum stamsii Pt1.</title>
        <authorList>
            <person name="Dueholm M.S."/>
            <person name="Nielsen P.H."/>
            <person name="Bakmann L.F."/>
            <person name="Otzen D.E."/>
        </authorList>
    </citation>
    <scope>NUCLEOTIDE SEQUENCE [LARGE SCALE GENOMIC DNA]</scope>
    <source>
        <strain evidence="1 2">Pt1</strain>
    </source>
</reference>
<dbReference type="OrthoDB" id="117266at2157"/>
<dbReference type="EMBL" id="QGMZ01000004">
    <property type="protein sequence ID" value="PWR76103.1"/>
    <property type="molecule type" value="Genomic_DNA"/>
</dbReference>
<dbReference type="RefSeq" id="WP_109939239.1">
    <property type="nucleotide sequence ID" value="NZ_CP176366.1"/>
</dbReference>
<proteinExistence type="predicted"/>
<organism evidence="1 2">
    <name type="scientific">Methanospirillum stamsii</name>
    <dbReference type="NCBI Taxonomy" id="1277351"/>
    <lineage>
        <taxon>Archaea</taxon>
        <taxon>Methanobacteriati</taxon>
        <taxon>Methanobacteriota</taxon>
        <taxon>Stenosarchaea group</taxon>
        <taxon>Methanomicrobia</taxon>
        <taxon>Methanomicrobiales</taxon>
        <taxon>Methanospirillaceae</taxon>
        <taxon>Methanospirillum</taxon>
    </lineage>
</organism>
<keyword evidence="2" id="KW-1185">Reference proteome</keyword>